<dbReference type="PANTHER" id="PTHR47599">
    <property type="entry name" value="CELL-TO-CELL MOVEMENT PROTEIN"/>
    <property type="match status" value="1"/>
</dbReference>
<dbReference type="Pfam" id="PF24925">
    <property type="entry name" value="DUF7746"/>
    <property type="match status" value="1"/>
</dbReference>
<name>A0A9J6B0R7_SOLCO</name>
<organism evidence="2 3">
    <name type="scientific">Solanum commersonii</name>
    <name type="common">Commerson's wild potato</name>
    <name type="synonym">Commerson's nightshade</name>
    <dbReference type="NCBI Taxonomy" id="4109"/>
    <lineage>
        <taxon>Eukaryota</taxon>
        <taxon>Viridiplantae</taxon>
        <taxon>Streptophyta</taxon>
        <taxon>Embryophyta</taxon>
        <taxon>Tracheophyta</taxon>
        <taxon>Spermatophyta</taxon>
        <taxon>Magnoliopsida</taxon>
        <taxon>eudicotyledons</taxon>
        <taxon>Gunneridae</taxon>
        <taxon>Pentapetalae</taxon>
        <taxon>asterids</taxon>
        <taxon>lamiids</taxon>
        <taxon>Solanales</taxon>
        <taxon>Solanaceae</taxon>
        <taxon>Solanoideae</taxon>
        <taxon>Solaneae</taxon>
        <taxon>Solanum</taxon>
    </lineage>
</organism>
<sequence length="440" mass="50662">MGTFEKLGLKKVVKTTEETITDTPYGDIYRFMHIGLVQVAFKPLTLRGLPESFIEALRDGTIQTSLAYGPVYFNVYPNLQISLQDENSLSSLMLNVKLHGYDYIPGTEVLNDGTVKIRFSDLSDVHDRIENRSISSRMTRSNSSYISPRDCIVQAPSRASTSQIRESYNIKIVKDSIARPIPREQYDFQEEFYKDIMDSGINRLVGFVPWFMCKHVHNYISMLEKDFTLSNGEITKSVFPPQQTFHINRNDKVVNFNAFSKLFENDTALVTTSHVNAMIKQNNYANIYMSILGEHIVSLNDKVDKLISLLPTKMKGKEKMAHSSLQPPPDIDNFKIKDYSDLEDFLAKKFKGGSLQPINARDFSEGETSHKKEFSDGINKISENYARNQSQRMYYYPRPTPQDVLLEEHEHIITNSYNGKEIYEWNIDGYIDRQIYTTVH</sequence>
<dbReference type="AlphaFoldDB" id="A0A9J6B0R7"/>
<dbReference type="InterPro" id="IPR056648">
    <property type="entry name" value="DUF7746"/>
</dbReference>
<comment type="caution">
    <text evidence="2">The sequence shown here is derived from an EMBL/GenBank/DDBJ whole genome shotgun (WGS) entry which is preliminary data.</text>
</comment>
<proteinExistence type="predicted"/>
<dbReference type="Pfam" id="PF01107">
    <property type="entry name" value="MP"/>
    <property type="match status" value="1"/>
</dbReference>
<dbReference type="EMBL" id="JACXVP010000001">
    <property type="protein sequence ID" value="KAG5630260.1"/>
    <property type="molecule type" value="Genomic_DNA"/>
</dbReference>
<feature type="domain" description="DUF7746" evidence="1">
    <location>
        <begin position="417"/>
        <end position="440"/>
    </location>
</feature>
<dbReference type="Proteomes" id="UP000824120">
    <property type="component" value="Chromosome 1"/>
</dbReference>
<evidence type="ECO:0000313" key="2">
    <source>
        <dbReference type="EMBL" id="KAG5630260.1"/>
    </source>
</evidence>
<dbReference type="InterPro" id="IPR028919">
    <property type="entry name" value="Viral_movement"/>
</dbReference>
<keyword evidence="3" id="KW-1185">Reference proteome</keyword>
<dbReference type="InterPro" id="IPR051596">
    <property type="entry name" value="Caulimoviridae_Movement"/>
</dbReference>
<reference evidence="2 3" key="1">
    <citation type="submission" date="2020-09" db="EMBL/GenBank/DDBJ databases">
        <title>De no assembly of potato wild relative species, Solanum commersonii.</title>
        <authorList>
            <person name="Cho K."/>
        </authorList>
    </citation>
    <scope>NUCLEOTIDE SEQUENCE [LARGE SCALE GENOMIC DNA]</scope>
    <source>
        <strain evidence="2">LZ3.2</strain>
        <tissue evidence="2">Leaf</tissue>
    </source>
</reference>
<dbReference type="PANTHER" id="PTHR47599:SF2">
    <property type="match status" value="1"/>
</dbReference>
<gene>
    <name evidence="2" type="ORF">H5410_001977</name>
</gene>
<protein>
    <recommendedName>
        <fullName evidence="1">DUF7746 domain-containing protein</fullName>
    </recommendedName>
</protein>
<evidence type="ECO:0000259" key="1">
    <source>
        <dbReference type="Pfam" id="PF24925"/>
    </source>
</evidence>
<evidence type="ECO:0000313" key="3">
    <source>
        <dbReference type="Proteomes" id="UP000824120"/>
    </source>
</evidence>
<accession>A0A9J6B0R7</accession>